<evidence type="ECO:0000256" key="5">
    <source>
        <dbReference type="ARBA" id="ARBA00022989"/>
    </source>
</evidence>
<keyword evidence="5 7" id="KW-1133">Transmembrane helix</keyword>
<evidence type="ECO:0000256" key="7">
    <source>
        <dbReference type="SAM" id="Phobius"/>
    </source>
</evidence>
<dbReference type="PANTHER" id="PTHR30506:SF3">
    <property type="entry name" value="UPF0126 INNER MEMBRANE PROTEIN YADS-RELATED"/>
    <property type="match status" value="1"/>
</dbReference>
<dbReference type="RefSeq" id="WP_133618827.1">
    <property type="nucleotide sequence ID" value="NZ_SNZE01000001.1"/>
</dbReference>
<dbReference type="GO" id="GO:0005886">
    <property type="term" value="C:plasma membrane"/>
    <property type="evidence" value="ECO:0007669"/>
    <property type="project" value="UniProtKB-SubCell"/>
</dbReference>
<evidence type="ECO:0000256" key="4">
    <source>
        <dbReference type="ARBA" id="ARBA00022692"/>
    </source>
</evidence>
<evidence type="ECO:0000256" key="2">
    <source>
        <dbReference type="ARBA" id="ARBA00008193"/>
    </source>
</evidence>
<keyword evidence="3" id="KW-1003">Cell membrane</keyword>
<organism evidence="9 10">
    <name type="scientific">Hydromonas duriensis</name>
    <dbReference type="NCBI Taxonomy" id="1527608"/>
    <lineage>
        <taxon>Bacteria</taxon>
        <taxon>Pseudomonadati</taxon>
        <taxon>Pseudomonadota</taxon>
        <taxon>Betaproteobacteria</taxon>
        <taxon>Burkholderiales</taxon>
        <taxon>Burkholderiaceae</taxon>
        <taxon>Hydromonas</taxon>
    </lineage>
</organism>
<dbReference type="PANTHER" id="PTHR30506">
    <property type="entry name" value="INNER MEMBRANE PROTEIN"/>
    <property type="match status" value="1"/>
</dbReference>
<feature type="transmembrane region" description="Helical" evidence="7">
    <location>
        <begin position="99"/>
        <end position="117"/>
    </location>
</feature>
<name>A0A4R6YBS0_9BURK</name>
<comment type="subcellular location">
    <subcellularLocation>
        <location evidence="1">Cell membrane</location>
        <topology evidence="1">Multi-pass membrane protein</topology>
    </subcellularLocation>
</comment>
<gene>
    <name evidence="9" type="ORF">DFR44_101200</name>
</gene>
<dbReference type="EMBL" id="SNZE01000001">
    <property type="protein sequence ID" value="TDR33147.1"/>
    <property type="molecule type" value="Genomic_DNA"/>
</dbReference>
<proteinExistence type="inferred from homology"/>
<feature type="transmembrane region" description="Helical" evidence="7">
    <location>
        <begin position="33"/>
        <end position="50"/>
    </location>
</feature>
<comment type="caution">
    <text evidence="9">The sequence shown here is derived from an EMBL/GenBank/DDBJ whole genome shotgun (WGS) entry which is preliminary data.</text>
</comment>
<sequence>MFPTVIKLIPFIEAIGIIAFCISGFIRAQQRKFDAIGVFIIGFVTAFGGGTLRDILLDRRPFYWVEHQNYVIAIFICSLLGGTLMDFTHRVFSRRAMLVADAMGLGLFTITSTAVALEAGMPYFVASMLGMIGAAFGGVIRDILCGDTPLLLTDSSPYASCAFAGSWIYIGLRHLHANDVLSLLIASGVIVFLRLISIKLKWEVPKGF</sequence>
<reference evidence="9 10" key="1">
    <citation type="submission" date="2019-03" db="EMBL/GenBank/DDBJ databases">
        <title>Genomic Encyclopedia of Type Strains, Phase IV (KMG-IV): sequencing the most valuable type-strain genomes for metagenomic binning, comparative biology and taxonomic classification.</title>
        <authorList>
            <person name="Goeker M."/>
        </authorList>
    </citation>
    <scope>NUCLEOTIDE SEQUENCE [LARGE SCALE GENOMIC DNA]</scope>
    <source>
        <strain evidence="9 10">DSM 102852</strain>
    </source>
</reference>
<evidence type="ECO:0000313" key="9">
    <source>
        <dbReference type="EMBL" id="TDR33147.1"/>
    </source>
</evidence>
<dbReference type="OrthoDB" id="9791874at2"/>
<dbReference type="Pfam" id="PF03458">
    <property type="entry name" value="Gly_transporter"/>
    <property type="match status" value="2"/>
</dbReference>
<accession>A0A4R6YBS0</accession>
<evidence type="ECO:0000259" key="8">
    <source>
        <dbReference type="Pfam" id="PF03458"/>
    </source>
</evidence>
<evidence type="ECO:0000256" key="1">
    <source>
        <dbReference type="ARBA" id="ARBA00004651"/>
    </source>
</evidence>
<feature type="domain" description="Glycine transporter" evidence="8">
    <location>
        <begin position="99"/>
        <end position="173"/>
    </location>
</feature>
<evidence type="ECO:0000256" key="6">
    <source>
        <dbReference type="ARBA" id="ARBA00023136"/>
    </source>
</evidence>
<dbReference type="Proteomes" id="UP000294480">
    <property type="component" value="Unassembled WGS sequence"/>
</dbReference>
<evidence type="ECO:0000256" key="3">
    <source>
        <dbReference type="ARBA" id="ARBA00022475"/>
    </source>
</evidence>
<feature type="transmembrane region" description="Helical" evidence="7">
    <location>
        <begin position="6"/>
        <end position="26"/>
    </location>
</feature>
<dbReference type="AlphaFoldDB" id="A0A4R6YBS0"/>
<keyword evidence="10" id="KW-1185">Reference proteome</keyword>
<keyword evidence="4 7" id="KW-0812">Transmembrane</keyword>
<protein>
    <submittedName>
        <fullName evidence="9">Putative membrane protein YeiH</fullName>
    </submittedName>
</protein>
<feature type="transmembrane region" description="Helical" evidence="7">
    <location>
        <begin position="70"/>
        <end position="87"/>
    </location>
</feature>
<comment type="similarity">
    <text evidence="2">Belongs to the UPF0126 family.</text>
</comment>
<feature type="domain" description="Glycine transporter" evidence="8">
    <location>
        <begin position="12"/>
        <end position="80"/>
    </location>
</feature>
<keyword evidence="6 7" id="KW-0472">Membrane</keyword>
<feature type="transmembrane region" description="Helical" evidence="7">
    <location>
        <begin position="180"/>
        <end position="196"/>
    </location>
</feature>
<evidence type="ECO:0000313" key="10">
    <source>
        <dbReference type="Proteomes" id="UP000294480"/>
    </source>
</evidence>
<dbReference type="InterPro" id="IPR005115">
    <property type="entry name" value="Gly_transporter"/>
</dbReference>